<evidence type="ECO:0000313" key="9">
    <source>
        <dbReference type="EMBL" id="CAL1294273.1"/>
    </source>
</evidence>
<dbReference type="InterPro" id="IPR036236">
    <property type="entry name" value="Znf_C2H2_sf"/>
</dbReference>
<keyword evidence="6" id="KW-0539">Nucleus</keyword>
<gene>
    <name evidence="9" type="ORF">LARSCL_LOCUS18616</name>
</gene>
<comment type="subcellular location">
    <subcellularLocation>
        <location evidence="1">Nucleus</location>
    </subcellularLocation>
</comment>
<evidence type="ECO:0000256" key="1">
    <source>
        <dbReference type="ARBA" id="ARBA00004123"/>
    </source>
</evidence>
<reference evidence="9 10" key="1">
    <citation type="submission" date="2024-04" db="EMBL/GenBank/DDBJ databases">
        <authorList>
            <person name="Rising A."/>
            <person name="Reimegard J."/>
            <person name="Sonavane S."/>
            <person name="Akerstrom W."/>
            <person name="Nylinder S."/>
            <person name="Hedman E."/>
            <person name="Kallberg Y."/>
        </authorList>
    </citation>
    <scope>NUCLEOTIDE SEQUENCE [LARGE SCALE GENOMIC DNA]</scope>
</reference>
<evidence type="ECO:0000256" key="7">
    <source>
        <dbReference type="PROSITE-ProRule" id="PRU00042"/>
    </source>
</evidence>
<dbReference type="FunFam" id="3.30.160.60:FF:000145">
    <property type="entry name" value="Zinc finger protein 574"/>
    <property type="match status" value="1"/>
</dbReference>
<keyword evidence="3" id="KW-0677">Repeat</keyword>
<name>A0AAV2BG33_9ARAC</name>
<evidence type="ECO:0000256" key="4">
    <source>
        <dbReference type="ARBA" id="ARBA00022771"/>
    </source>
</evidence>
<proteinExistence type="predicted"/>
<evidence type="ECO:0000256" key="5">
    <source>
        <dbReference type="ARBA" id="ARBA00022833"/>
    </source>
</evidence>
<dbReference type="PROSITE" id="PS00028">
    <property type="entry name" value="ZINC_FINGER_C2H2_1"/>
    <property type="match status" value="1"/>
</dbReference>
<dbReference type="PROSITE" id="PS50157">
    <property type="entry name" value="ZINC_FINGER_C2H2_2"/>
    <property type="match status" value="1"/>
</dbReference>
<protein>
    <recommendedName>
        <fullName evidence="8">C2H2-type domain-containing protein</fullName>
    </recommendedName>
</protein>
<keyword evidence="4 7" id="KW-0863">Zinc-finger</keyword>
<evidence type="ECO:0000256" key="3">
    <source>
        <dbReference type="ARBA" id="ARBA00022737"/>
    </source>
</evidence>
<evidence type="ECO:0000259" key="8">
    <source>
        <dbReference type="PROSITE" id="PS50157"/>
    </source>
</evidence>
<dbReference type="EMBL" id="CAXIEN010000341">
    <property type="protein sequence ID" value="CAL1294273.1"/>
    <property type="molecule type" value="Genomic_DNA"/>
</dbReference>
<comment type="caution">
    <text evidence="9">The sequence shown here is derived from an EMBL/GenBank/DDBJ whole genome shotgun (WGS) entry which is preliminary data.</text>
</comment>
<dbReference type="GO" id="GO:0008270">
    <property type="term" value="F:zinc ion binding"/>
    <property type="evidence" value="ECO:0007669"/>
    <property type="project" value="UniProtKB-KW"/>
</dbReference>
<keyword evidence="5" id="KW-0862">Zinc</keyword>
<dbReference type="SMART" id="SM00355">
    <property type="entry name" value="ZnF_C2H2"/>
    <property type="match status" value="1"/>
</dbReference>
<dbReference type="Proteomes" id="UP001497382">
    <property type="component" value="Unassembled WGS sequence"/>
</dbReference>
<evidence type="ECO:0000256" key="6">
    <source>
        <dbReference type="ARBA" id="ARBA00023242"/>
    </source>
</evidence>
<dbReference type="Gene3D" id="3.30.160.60">
    <property type="entry name" value="Classic Zinc Finger"/>
    <property type="match status" value="1"/>
</dbReference>
<evidence type="ECO:0000256" key="2">
    <source>
        <dbReference type="ARBA" id="ARBA00022723"/>
    </source>
</evidence>
<evidence type="ECO:0000313" key="10">
    <source>
        <dbReference type="Proteomes" id="UP001497382"/>
    </source>
</evidence>
<dbReference type="AlphaFoldDB" id="A0AAV2BG33"/>
<keyword evidence="2" id="KW-0479">Metal-binding</keyword>
<keyword evidence="10" id="KW-1185">Reference proteome</keyword>
<dbReference type="SUPFAM" id="SSF57667">
    <property type="entry name" value="beta-beta-alpha zinc fingers"/>
    <property type="match status" value="1"/>
</dbReference>
<organism evidence="9 10">
    <name type="scientific">Larinioides sclopetarius</name>
    <dbReference type="NCBI Taxonomy" id="280406"/>
    <lineage>
        <taxon>Eukaryota</taxon>
        <taxon>Metazoa</taxon>
        <taxon>Ecdysozoa</taxon>
        <taxon>Arthropoda</taxon>
        <taxon>Chelicerata</taxon>
        <taxon>Arachnida</taxon>
        <taxon>Araneae</taxon>
        <taxon>Araneomorphae</taxon>
        <taxon>Entelegynae</taxon>
        <taxon>Araneoidea</taxon>
        <taxon>Araneidae</taxon>
        <taxon>Larinioides</taxon>
    </lineage>
</organism>
<feature type="domain" description="C2H2-type" evidence="8">
    <location>
        <begin position="38"/>
        <end position="65"/>
    </location>
</feature>
<accession>A0AAV2BG33</accession>
<sequence>MEASVATSGKDLIRDVYIYASDTATKEQAPVSMVNEFVTCDVCNKQFSQKCDLIKHFRSHTNKKPYSCDV</sequence>
<dbReference type="GO" id="GO:0005634">
    <property type="term" value="C:nucleus"/>
    <property type="evidence" value="ECO:0007669"/>
    <property type="project" value="UniProtKB-SubCell"/>
</dbReference>
<dbReference type="InterPro" id="IPR013087">
    <property type="entry name" value="Znf_C2H2_type"/>
</dbReference>